<proteinExistence type="predicted"/>
<evidence type="ECO:0000313" key="2">
    <source>
        <dbReference type="EMBL" id="CAG5127843.1"/>
    </source>
</evidence>
<gene>
    <name evidence="2" type="ORF">CUNI_LOCUS13401</name>
</gene>
<feature type="coiled-coil region" evidence="1">
    <location>
        <begin position="130"/>
        <end position="225"/>
    </location>
</feature>
<protein>
    <submittedName>
        <fullName evidence="2">Uncharacterized protein</fullName>
    </submittedName>
</protein>
<dbReference type="EMBL" id="CAJHNH020002814">
    <property type="protein sequence ID" value="CAG5127843.1"/>
    <property type="molecule type" value="Genomic_DNA"/>
</dbReference>
<feature type="coiled-coil region" evidence="1">
    <location>
        <begin position="20"/>
        <end position="100"/>
    </location>
</feature>
<dbReference type="AlphaFoldDB" id="A0A8S3ZEG5"/>
<dbReference type="Proteomes" id="UP000678393">
    <property type="component" value="Unassembled WGS sequence"/>
</dbReference>
<dbReference type="OrthoDB" id="7451790at2759"/>
<comment type="caution">
    <text evidence="2">The sequence shown here is derived from an EMBL/GenBank/DDBJ whole genome shotgun (WGS) entry which is preliminary data.</text>
</comment>
<feature type="non-terminal residue" evidence="2">
    <location>
        <position position="227"/>
    </location>
</feature>
<reference evidence="2" key="1">
    <citation type="submission" date="2021-04" db="EMBL/GenBank/DDBJ databases">
        <authorList>
            <consortium name="Molecular Ecology Group"/>
        </authorList>
    </citation>
    <scope>NUCLEOTIDE SEQUENCE</scope>
</reference>
<accession>A0A8S3ZEG5</accession>
<organism evidence="2 3">
    <name type="scientific">Candidula unifasciata</name>
    <dbReference type="NCBI Taxonomy" id="100452"/>
    <lineage>
        <taxon>Eukaryota</taxon>
        <taxon>Metazoa</taxon>
        <taxon>Spiralia</taxon>
        <taxon>Lophotrochozoa</taxon>
        <taxon>Mollusca</taxon>
        <taxon>Gastropoda</taxon>
        <taxon>Heterobranchia</taxon>
        <taxon>Euthyneura</taxon>
        <taxon>Panpulmonata</taxon>
        <taxon>Eupulmonata</taxon>
        <taxon>Stylommatophora</taxon>
        <taxon>Helicina</taxon>
        <taxon>Helicoidea</taxon>
        <taxon>Geomitridae</taxon>
        <taxon>Candidula</taxon>
    </lineage>
</organism>
<evidence type="ECO:0000313" key="3">
    <source>
        <dbReference type="Proteomes" id="UP000678393"/>
    </source>
</evidence>
<evidence type="ECO:0000256" key="1">
    <source>
        <dbReference type="SAM" id="Coils"/>
    </source>
</evidence>
<keyword evidence="3" id="KW-1185">Reference proteome</keyword>
<sequence>RETDAVKIKTKIVDDQTETIRRLKEAVIEREETIKATREENLTVQRHLEEQLAEVKAALDDTRELLDKAMFRKDELKQQVAELQRELKESKDTHSSLSTRWKEKSELIGRLEQQVMQMKNSWTQKEVQLIAERDTALKQAKQAIEQLKAADTAFRQQLEMKEASLQEKITQLDFEKQQEVELANKKVSIVEDEMRDLLQETEANKRAMETKLKKLTQALGDLQSNLI</sequence>
<keyword evidence="1" id="KW-0175">Coiled coil</keyword>
<name>A0A8S3ZEG5_9EUPU</name>